<dbReference type="GO" id="GO:0016757">
    <property type="term" value="F:glycosyltransferase activity"/>
    <property type="evidence" value="ECO:0007669"/>
    <property type="project" value="UniProtKB-KW"/>
</dbReference>
<organism evidence="4 5">
    <name type="scientific">Pseudarthrobacter oxydans</name>
    <name type="common">Arthrobacter oxydans</name>
    <dbReference type="NCBI Taxonomy" id="1671"/>
    <lineage>
        <taxon>Bacteria</taxon>
        <taxon>Bacillati</taxon>
        <taxon>Actinomycetota</taxon>
        <taxon>Actinomycetes</taxon>
        <taxon>Micrococcales</taxon>
        <taxon>Micrococcaceae</taxon>
        <taxon>Pseudarthrobacter</taxon>
    </lineage>
</organism>
<evidence type="ECO:0000256" key="2">
    <source>
        <dbReference type="ARBA" id="ARBA00022679"/>
    </source>
</evidence>
<gene>
    <name evidence="4" type="ORF">J2X12_000618</name>
</gene>
<dbReference type="RefSeq" id="WP_310108609.1">
    <property type="nucleotide sequence ID" value="NZ_JAVDTN010000001.1"/>
</dbReference>
<keyword evidence="1" id="KW-0328">Glycosyltransferase</keyword>
<evidence type="ECO:0000313" key="5">
    <source>
        <dbReference type="Proteomes" id="UP001262032"/>
    </source>
</evidence>
<dbReference type="SUPFAM" id="SSF53756">
    <property type="entry name" value="UDP-Glycosyltransferase/glycogen phosphorylase"/>
    <property type="match status" value="1"/>
</dbReference>
<dbReference type="AlphaFoldDB" id="A0AAW8N8R2"/>
<reference evidence="4" key="1">
    <citation type="submission" date="2023-07" db="EMBL/GenBank/DDBJ databases">
        <title>Sorghum-associated microbial communities from plants grown in Nebraska, USA.</title>
        <authorList>
            <person name="Schachtman D."/>
        </authorList>
    </citation>
    <scope>NUCLEOTIDE SEQUENCE</scope>
    <source>
        <strain evidence="4">BE261</strain>
    </source>
</reference>
<dbReference type="GeneID" id="97420764"/>
<sequence length="355" mass="39414">MRGKAVNQAAWMVPRRVSLINSYRMREARRLVIDGTYPAQHLWGTWNLSGKWSTAVTNVCMNRIGEKYQWARGIVKHIERILGDPFQTIWAVVGSNRGSIIYAANPKTGTLIGALKRLRLTRVPYIVLVHSHPLSSWAAWCLRSADAVLVFSQQIKDKLIKDGYPASRVTVTQWGPDLDWQGYKQPSTSNTAHFVSAGKTNRDYSSLRSLASQGLLNGHILDGEKAIEYRDGASHAVVGRPSYPEVMTLMASADVVCIPLEDAGMLSGLTEVSDAIALGKPLVMSRNSWMPIDIEELGIGVWLTDRSPATLQSAIEQAALIPRSSVLAVAEWFNMRTFSSVLEDVLDDVWMRVHD</sequence>
<dbReference type="Gene3D" id="3.40.50.2000">
    <property type="entry name" value="Glycogen Phosphorylase B"/>
    <property type="match status" value="2"/>
</dbReference>
<accession>A0AAW8N8R2</accession>
<name>A0AAW8N8R2_PSEOX</name>
<evidence type="ECO:0000259" key="3">
    <source>
        <dbReference type="Pfam" id="PF13439"/>
    </source>
</evidence>
<dbReference type="Proteomes" id="UP001262032">
    <property type="component" value="Unassembled WGS sequence"/>
</dbReference>
<keyword evidence="2" id="KW-0808">Transferase</keyword>
<dbReference type="EMBL" id="JAVDWN010000001">
    <property type="protein sequence ID" value="MDR7162617.1"/>
    <property type="molecule type" value="Genomic_DNA"/>
</dbReference>
<evidence type="ECO:0000313" key="4">
    <source>
        <dbReference type="EMBL" id="MDR7162617.1"/>
    </source>
</evidence>
<protein>
    <submittedName>
        <fullName evidence="4">Glycosyltransferase involved in cell wall biosynthesis</fullName>
    </submittedName>
</protein>
<evidence type="ECO:0000256" key="1">
    <source>
        <dbReference type="ARBA" id="ARBA00022676"/>
    </source>
</evidence>
<dbReference type="InterPro" id="IPR028098">
    <property type="entry name" value="Glyco_trans_4-like_N"/>
</dbReference>
<proteinExistence type="predicted"/>
<dbReference type="Pfam" id="PF13439">
    <property type="entry name" value="Glyco_transf_4"/>
    <property type="match status" value="1"/>
</dbReference>
<comment type="caution">
    <text evidence="4">The sequence shown here is derived from an EMBL/GenBank/DDBJ whole genome shotgun (WGS) entry which is preliminary data.</text>
</comment>
<feature type="domain" description="Glycosyltransferase subfamily 4-like N-terminal" evidence="3">
    <location>
        <begin position="88"/>
        <end position="179"/>
    </location>
</feature>